<dbReference type="RefSeq" id="WP_353567844.1">
    <property type="nucleotide sequence ID" value="NZ_BAABRI010000017.1"/>
</dbReference>
<accession>A0ABP9UV61</accession>
<sequence>MSHRFFPTACVLVGCLASCAGEKSAEQPVAAAAHKKTLEDFGTYNPNYSGGARKSAMENSQANSMYEGELSKREFVAKDYAKKSFWGTKDYAKQVYGGDTDGSRFMTAAREGSSGAREGAMVSRDSGRNYTTDAIGTGAAREAGMEGIATTSDAETDLRRRVWKQPEIRDYRSERSLTVEETNSMLGR</sequence>
<evidence type="ECO:0000313" key="2">
    <source>
        <dbReference type="EMBL" id="GAA5483738.1"/>
    </source>
</evidence>
<organism evidence="2 3">
    <name type="scientific">Haloferula sargassicola</name>
    <dbReference type="NCBI Taxonomy" id="490096"/>
    <lineage>
        <taxon>Bacteria</taxon>
        <taxon>Pseudomonadati</taxon>
        <taxon>Verrucomicrobiota</taxon>
        <taxon>Verrucomicrobiia</taxon>
        <taxon>Verrucomicrobiales</taxon>
        <taxon>Verrucomicrobiaceae</taxon>
        <taxon>Haloferula</taxon>
    </lineage>
</organism>
<evidence type="ECO:0000313" key="3">
    <source>
        <dbReference type="Proteomes" id="UP001476282"/>
    </source>
</evidence>
<gene>
    <name evidence="2" type="ORF">Hsar01_02972</name>
</gene>
<comment type="caution">
    <text evidence="2">The sequence shown here is derived from an EMBL/GenBank/DDBJ whole genome shotgun (WGS) entry which is preliminary data.</text>
</comment>
<feature type="region of interest" description="Disordered" evidence="1">
    <location>
        <begin position="109"/>
        <end position="133"/>
    </location>
</feature>
<dbReference type="Proteomes" id="UP001476282">
    <property type="component" value="Unassembled WGS sequence"/>
</dbReference>
<evidence type="ECO:0000256" key="1">
    <source>
        <dbReference type="SAM" id="MobiDB-lite"/>
    </source>
</evidence>
<dbReference type="PROSITE" id="PS51257">
    <property type="entry name" value="PROKAR_LIPOPROTEIN"/>
    <property type="match status" value="1"/>
</dbReference>
<proteinExistence type="predicted"/>
<evidence type="ECO:0008006" key="4">
    <source>
        <dbReference type="Google" id="ProtNLM"/>
    </source>
</evidence>
<dbReference type="EMBL" id="BAABRI010000017">
    <property type="protein sequence ID" value="GAA5483738.1"/>
    <property type="molecule type" value="Genomic_DNA"/>
</dbReference>
<reference evidence="2 3" key="1">
    <citation type="submission" date="2024-02" db="EMBL/GenBank/DDBJ databases">
        <title>Haloferula sargassicola NBRC 104335.</title>
        <authorList>
            <person name="Ichikawa N."/>
            <person name="Katano-Makiyama Y."/>
            <person name="Hidaka K."/>
        </authorList>
    </citation>
    <scope>NUCLEOTIDE SEQUENCE [LARGE SCALE GENOMIC DNA]</scope>
    <source>
        <strain evidence="2 3">NBRC 104335</strain>
    </source>
</reference>
<protein>
    <recommendedName>
        <fullName evidence="4">Lipoprotein</fullName>
    </recommendedName>
</protein>
<name>A0ABP9UV61_9BACT</name>
<keyword evidence="3" id="KW-1185">Reference proteome</keyword>